<dbReference type="InterPro" id="IPR036237">
    <property type="entry name" value="Xyl_isomerase-like_sf"/>
</dbReference>
<sequence length="270" mass="29912">MNHIPVHLSTSSVYPENAAYAFDLAQRLGYDGVEIMVWTDPVTQEAGALNALAELHELQIGAIHAPTLLLAQRLWGWEPWGKIERALDLAAEVGAQCVVAHPPFRWQRGYAEGFVEGVAEREERWGVPIGVENMFPWRTGASAMQAYLPGPDPRPYPYANVTLDISHAATAGTDALELARDLGPRIRHLHLGDSFGSFKDEHLVPGRGRQRCQEVLEFLVEQEFTGVVSLEVGTRRMSSPVREEALAESLAFAREHLGQHDLPGARRHTS</sequence>
<dbReference type="InterPro" id="IPR050312">
    <property type="entry name" value="IolE/XylAMocC-like"/>
</dbReference>
<name>A0A5J6V3A5_9MICO</name>
<evidence type="ECO:0000256" key="1">
    <source>
        <dbReference type="ARBA" id="ARBA00023277"/>
    </source>
</evidence>
<dbReference type="RefSeq" id="WP_158060038.1">
    <property type="nucleotide sequence ID" value="NZ_CP044427.1"/>
</dbReference>
<keyword evidence="1" id="KW-0119">Carbohydrate metabolism</keyword>
<evidence type="ECO:0000259" key="2">
    <source>
        <dbReference type="Pfam" id="PF01261"/>
    </source>
</evidence>
<dbReference type="KEGG" id="serw:FY030_01875"/>
<dbReference type="AlphaFoldDB" id="A0A5J6V3A5"/>
<feature type="domain" description="Xylose isomerase-like TIM barrel" evidence="2">
    <location>
        <begin position="22"/>
        <end position="255"/>
    </location>
</feature>
<accession>A0A5J6V3A5</accession>
<dbReference type="InterPro" id="IPR013022">
    <property type="entry name" value="Xyl_isomerase-like_TIM-brl"/>
</dbReference>
<keyword evidence="3" id="KW-0413">Isomerase</keyword>
<organism evidence="3 4">
    <name type="scientific">Ornithinimicrobium pratense</name>
    <dbReference type="NCBI Taxonomy" id="2593973"/>
    <lineage>
        <taxon>Bacteria</taxon>
        <taxon>Bacillati</taxon>
        <taxon>Actinomycetota</taxon>
        <taxon>Actinomycetes</taxon>
        <taxon>Micrococcales</taxon>
        <taxon>Ornithinimicrobiaceae</taxon>
        <taxon>Ornithinimicrobium</taxon>
    </lineage>
</organism>
<dbReference type="OrthoDB" id="3248123at2"/>
<dbReference type="Proteomes" id="UP000326546">
    <property type="component" value="Chromosome"/>
</dbReference>
<keyword evidence="4" id="KW-1185">Reference proteome</keyword>
<gene>
    <name evidence="3" type="ORF">FY030_01875</name>
</gene>
<evidence type="ECO:0000313" key="4">
    <source>
        <dbReference type="Proteomes" id="UP000326546"/>
    </source>
</evidence>
<dbReference type="PANTHER" id="PTHR12110">
    <property type="entry name" value="HYDROXYPYRUVATE ISOMERASE"/>
    <property type="match status" value="1"/>
</dbReference>
<dbReference type="SUPFAM" id="SSF51658">
    <property type="entry name" value="Xylose isomerase-like"/>
    <property type="match status" value="1"/>
</dbReference>
<proteinExistence type="predicted"/>
<dbReference type="PANTHER" id="PTHR12110:SF47">
    <property type="match status" value="1"/>
</dbReference>
<dbReference type="Gene3D" id="3.20.20.150">
    <property type="entry name" value="Divalent-metal-dependent TIM barrel enzymes"/>
    <property type="match status" value="1"/>
</dbReference>
<dbReference type="EMBL" id="CP044427">
    <property type="protein sequence ID" value="QFG67641.1"/>
    <property type="molecule type" value="Genomic_DNA"/>
</dbReference>
<reference evidence="3 4" key="1">
    <citation type="submission" date="2019-09" db="EMBL/GenBank/DDBJ databases">
        <title>Serinicoccus pratensis sp. nov., isolated from meadow soil.</title>
        <authorList>
            <person name="Zhang W."/>
        </authorList>
    </citation>
    <scope>NUCLEOTIDE SEQUENCE [LARGE SCALE GENOMIC DNA]</scope>
    <source>
        <strain evidence="3 4">W204</strain>
    </source>
</reference>
<dbReference type="GO" id="GO:0016853">
    <property type="term" value="F:isomerase activity"/>
    <property type="evidence" value="ECO:0007669"/>
    <property type="project" value="UniProtKB-KW"/>
</dbReference>
<dbReference type="Pfam" id="PF01261">
    <property type="entry name" value="AP_endonuc_2"/>
    <property type="match status" value="1"/>
</dbReference>
<protein>
    <submittedName>
        <fullName evidence="3">Sugar phosphate isomerase/epimerase</fullName>
    </submittedName>
</protein>
<evidence type="ECO:0000313" key="3">
    <source>
        <dbReference type="EMBL" id="QFG67641.1"/>
    </source>
</evidence>